<dbReference type="Proteomes" id="UP001497512">
    <property type="component" value="Chromosome 13"/>
</dbReference>
<organism evidence="1 2">
    <name type="scientific">Sphagnum troendelagicum</name>
    <dbReference type="NCBI Taxonomy" id="128251"/>
    <lineage>
        <taxon>Eukaryota</taxon>
        <taxon>Viridiplantae</taxon>
        <taxon>Streptophyta</taxon>
        <taxon>Embryophyta</taxon>
        <taxon>Bryophyta</taxon>
        <taxon>Sphagnophytina</taxon>
        <taxon>Sphagnopsida</taxon>
        <taxon>Sphagnales</taxon>
        <taxon>Sphagnaceae</taxon>
        <taxon>Sphagnum</taxon>
    </lineage>
</organism>
<reference evidence="1" key="1">
    <citation type="submission" date="2024-02" db="EMBL/GenBank/DDBJ databases">
        <authorList>
            <consortium name="ELIXIR-Norway"/>
            <consortium name="Elixir Norway"/>
        </authorList>
    </citation>
    <scope>NUCLEOTIDE SEQUENCE</scope>
</reference>
<evidence type="ECO:0000313" key="1">
    <source>
        <dbReference type="EMBL" id="CAK9200436.1"/>
    </source>
</evidence>
<sequence length="267" mass="30224">MTSKNFPALLKDWWNSVLQLGNGEPCQQWAKRIQTTLKQAHGMLMMDVSCRLFHNAGLQSHELVDILFQIGSIAEAPVSSRAIFPQNFVHHGFGSWLIILNTRPYIQHTTDMVANGWCPFTIEILSESIAALCIPAVKDMRKQAIGLMAKTYNEAEVVLVIYSGIQATSVSTSHEEKLLHLLSSGWMQQLWTLQEGILAQKLVFEFSDGLVALEELLPMGEEMFNPVLVDLAAELFQLKKHQFRPGSFDINDMARALRWQTTKQRKQ</sequence>
<name>A0ABP0TMP9_9BRYO</name>
<accession>A0ABP0TMP9</accession>
<keyword evidence="2" id="KW-1185">Reference proteome</keyword>
<gene>
    <name evidence="1" type="ORF">CSSPTR1EN2_LOCUS5406</name>
</gene>
<dbReference type="EMBL" id="OZ019905">
    <property type="protein sequence ID" value="CAK9200436.1"/>
    <property type="molecule type" value="Genomic_DNA"/>
</dbReference>
<dbReference type="PANTHER" id="PTHR39596:SF2">
    <property type="entry name" value="HET DOMAIN PROTEIN (AFU_ORTHOLOGUE AFUA_1G17550)-RELATED"/>
    <property type="match status" value="1"/>
</dbReference>
<proteinExistence type="predicted"/>
<dbReference type="PANTHER" id="PTHR39596">
    <property type="match status" value="1"/>
</dbReference>
<protein>
    <submittedName>
        <fullName evidence="1">Uncharacterized protein</fullName>
    </submittedName>
</protein>
<evidence type="ECO:0000313" key="2">
    <source>
        <dbReference type="Proteomes" id="UP001497512"/>
    </source>
</evidence>